<protein>
    <submittedName>
        <fullName evidence="2">Uncharacterized protein</fullName>
    </submittedName>
</protein>
<evidence type="ECO:0000313" key="2">
    <source>
        <dbReference type="EMBL" id="NYD36833.1"/>
    </source>
</evidence>
<gene>
    <name evidence="2" type="ORF">BJ983_002935</name>
</gene>
<dbReference type="AlphaFoldDB" id="A0A7Y9J642"/>
<reference evidence="2 3" key="1">
    <citation type="submission" date="2020-07" db="EMBL/GenBank/DDBJ databases">
        <title>Sequencing the genomes of 1000 actinobacteria strains.</title>
        <authorList>
            <person name="Klenk H.-P."/>
        </authorList>
    </citation>
    <scope>NUCLEOTIDE SEQUENCE [LARGE SCALE GENOMIC DNA]</scope>
    <source>
        <strain evidence="2 3">DSM 45772</strain>
    </source>
</reference>
<name>A0A7Y9J642_9PSEU</name>
<keyword evidence="1" id="KW-0812">Transmembrane</keyword>
<sequence>MLSRLTPGGVRNLVLFVGGAAGMVYEAGFVQEPRVILVMAYLGFLGVPAFNGFDRLLRRPSSEDAPAESADAEPAP</sequence>
<feature type="transmembrane region" description="Helical" evidence="1">
    <location>
        <begin position="12"/>
        <end position="29"/>
    </location>
</feature>
<keyword evidence="1" id="KW-1133">Transmembrane helix</keyword>
<feature type="transmembrane region" description="Helical" evidence="1">
    <location>
        <begin position="35"/>
        <end position="53"/>
    </location>
</feature>
<dbReference type="EMBL" id="JACCBN010000001">
    <property type="protein sequence ID" value="NYD36833.1"/>
    <property type="molecule type" value="Genomic_DNA"/>
</dbReference>
<proteinExistence type="predicted"/>
<comment type="caution">
    <text evidence="2">The sequence shown here is derived from an EMBL/GenBank/DDBJ whole genome shotgun (WGS) entry which is preliminary data.</text>
</comment>
<keyword evidence="3" id="KW-1185">Reference proteome</keyword>
<accession>A0A7Y9J642</accession>
<evidence type="ECO:0000256" key="1">
    <source>
        <dbReference type="SAM" id="Phobius"/>
    </source>
</evidence>
<evidence type="ECO:0000313" key="3">
    <source>
        <dbReference type="Proteomes" id="UP000535890"/>
    </source>
</evidence>
<organism evidence="2 3">
    <name type="scientific">Actinomycetospora corticicola</name>
    <dbReference type="NCBI Taxonomy" id="663602"/>
    <lineage>
        <taxon>Bacteria</taxon>
        <taxon>Bacillati</taxon>
        <taxon>Actinomycetota</taxon>
        <taxon>Actinomycetes</taxon>
        <taxon>Pseudonocardiales</taxon>
        <taxon>Pseudonocardiaceae</taxon>
        <taxon>Actinomycetospora</taxon>
    </lineage>
</organism>
<dbReference type="Proteomes" id="UP000535890">
    <property type="component" value="Unassembled WGS sequence"/>
</dbReference>
<keyword evidence="1" id="KW-0472">Membrane</keyword>
<dbReference type="RefSeq" id="WP_179794457.1">
    <property type="nucleotide sequence ID" value="NZ_BAABHP010000021.1"/>
</dbReference>